<dbReference type="STRING" id="1194090.SAMN05443144_1269"/>
<dbReference type="GO" id="GO:0005506">
    <property type="term" value="F:iron ion binding"/>
    <property type="evidence" value="ECO:0007669"/>
    <property type="project" value="InterPro"/>
</dbReference>
<keyword evidence="3 6" id="KW-0479">Metal-binding</keyword>
<dbReference type="GO" id="GO:0020037">
    <property type="term" value="F:heme binding"/>
    <property type="evidence" value="ECO:0007669"/>
    <property type="project" value="InterPro"/>
</dbReference>
<proteinExistence type="predicted"/>
<evidence type="ECO:0000256" key="3">
    <source>
        <dbReference type="ARBA" id="ARBA00022723"/>
    </source>
</evidence>
<dbReference type="InterPro" id="IPR009056">
    <property type="entry name" value="Cyt_c-like_dom"/>
</dbReference>
<dbReference type="Gene3D" id="1.10.760.10">
    <property type="entry name" value="Cytochrome c-like domain"/>
    <property type="match status" value="1"/>
</dbReference>
<sequence>MRYSTLKFVLILSVTVFFASCHMGRSNYMSDEQRRQLETTYDSLQNAYKTLVAEYETSPDSLPADLQYLYAQMQQMHGQMETNHRQMMSGNMEGHMQGDGMMGGGMRMSMQRQGHMTGEWYQQMMGMHEQMAAMHREMGQQPMAEMHRQLSGRFEQMMGMIPGIDEPSGVSSSEEIDPSALKNGKTLYAQNCASCHGSDAGGIAGTFPPLVNSKWVTTDKFVPIRILLHGLNGEIKVNGQTYQGVMPSFKARLSASEIAAILNYLRSQSGGDLPEINRDDVSRVAKTYSKRNRPWNASELQPQSNE</sequence>
<dbReference type="RefSeq" id="WP_073067715.1">
    <property type="nucleotide sequence ID" value="NZ_FQUS01000026.1"/>
</dbReference>
<accession>A0A1M5J7L3</accession>
<dbReference type="InterPro" id="IPR008168">
    <property type="entry name" value="Cyt_C_IC"/>
</dbReference>
<dbReference type="PROSITE" id="PS51257">
    <property type="entry name" value="PROKAR_LIPOPROTEIN"/>
    <property type="match status" value="1"/>
</dbReference>
<evidence type="ECO:0000256" key="4">
    <source>
        <dbReference type="ARBA" id="ARBA00022982"/>
    </source>
</evidence>
<evidence type="ECO:0000313" key="8">
    <source>
        <dbReference type="EMBL" id="SHG36564.1"/>
    </source>
</evidence>
<dbReference type="OrthoDB" id="9811395at2"/>
<dbReference type="PANTHER" id="PTHR35008:SF8">
    <property type="entry name" value="ALCOHOL DEHYDROGENASE CYTOCHROME C SUBUNIT"/>
    <property type="match status" value="1"/>
</dbReference>
<evidence type="ECO:0000313" key="9">
    <source>
        <dbReference type="Proteomes" id="UP000184041"/>
    </source>
</evidence>
<keyword evidence="2 6" id="KW-0349">Heme</keyword>
<organism evidence="8 9">
    <name type="scientific">Fodinibius roseus</name>
    <dbReference type="NCBI Taxonomy" id="1194090"/>
    <lineage>
        <taxon>Bacteria</taxon>
        <taxon>Pseudomonadati</taxon>
        <taxon>Balneolota</taxon>
        <taxon>Balneolia</taxon>
        <taxon>Balneolales</taxon>
        <taxon>Balneolaceae</taxon>
        <taxon>Fodinibius</taxon>
    </lineage>
</organism>
<keyword evidence="9" id="KW-1185">Reference proteome</keyword>
<evidence type="ECO:0000256" key="1">
    <source>
        <dbReference type="ARBA" id="ARBA00022448"/>
    </source>
</evidence>
<dbReference type="AlphaFoldDB" id="A0A1M5J7L3"/>
<protein>
    <submittedName>
        <fullName evidence="8">Cytochrome c, mono-and diheme variants</fullName>
    </submittedName>
</protein>
<dbReference type="GO" id="GO:0009055">
    <property type="term" value="F:electron transfer activity"/>
    <property type="evidence" value="ECO:0007669"/>
    <property type="project" value="InterPro"/>
</dbReference>
<evidence type="ECO:0000256" key="5">
    <source>
        <dbReference type="ARBA" id="ARBA00023004"/>
    </source>
</evidence>
<dbReference type="Pfam" id="PF00034">
    <property type="entry name" value="Cytochrom_C"/>
    <property type="match status" value="1"/>
</dbReference>
<evidence type="ECO:0000256" key="6">
    <source>
        <dbReference type="PROSITE-ProRule" id="PRU00433"/>
    </source>
</evidence>
<feature type="domain" description="Cytochrome c" evidence="7">
    <location>
        <begin position="179"/>
        <end position="269"/>
    </location>
</feature>
<dbReference type="Proteomes" id="UP000184041">
    <property type="component" value="Unassembled WGS sequence"/>
</dbReference>
<name>A0A1M5J7L3_9BACT</name>
<reference evidence="8 9" key="1">
    <citation type="submission" date="2016-11" db="EMBL/GenBank/DDBJ databases">
        <authorList>
            <person name="Jaros S."/>
            <person name="Januszkiewicz K."/>
            <person name="Wedrychowicz H."/>
        </authorList>
    </citation>
    <scope>NUCLEOTIDE SEQUENCE [LARGE SCALE GENOMIC DNA]</scope>
    <source>
        <strain evidence="8 9">DSM 21986</strain>
    </source>
</reference>
<dbReference type="EMBL" id="FQUS01000026">
    <property type="protein sequence ID" value="SHG36564.1"/>
    <property type="molecule type" value="Genomic_DNA"/>
</dbReference>
<evidence type="ECO:0000256" key="2">
    <source>
        <dbReference type="ARBA" id="ARBA00022617"/>
    </source>
</evidence>
<dbReference type="PROSITE" id="PS51007">
    <property type="entry name" value="CYTC"/>
    <property type="match status" value="1"/>
</dbReference>
<keyword evidence="5 6" id="KW-0408">Iron</keyword>
<dbReference type="InterPro" id="IPR051459">
    <property type="entry name" value="Cytochrome_c-type_DH"/>
</dbReference>
<gene>
    <name evidence="8" type="ORF">SAMN05443144_1269</name>
</gene>
<keyword evidence="4" id="KW-0249">Electron transport</keyword>
<dbReference type="InterPro" id="IPR036909">
    <property type="entry name" value="Cyt_c-like_dom_sf"/>
</dbReference>
<keyword evidence="1" id="KW-0813">Transport</keyword>
<evidence type="ECO:0000259" key="7">
    <source>
        <dbReference type="PROSITE" id="PS51007"/>
    </source>
</evidence>
<dbReference type="SUPFAM" id="SSF46626">
    <property type="entry name" value="Cytochrome c"/>
    <property type="match status" value="1"/>
</dbReference>
<dbReference type="PRINTS" id="PR00605">
    <property type="entry name" value="CYTCHROMECIC"/>
</dbReference>
<dbReference type="PANTHER" id="PTHR35008">
    <property type="entry name" value="BLL4482 PROTEIN-RELATED"/>
    <property type="match status" value="1"/>
</dbReference>